<dbReference type="InterPro" id="IPR002933">
    <property type="entry name" value="Peptidase_M20"/>
</dbReference>
<dbReference type="GO" id="GO:0008233">
    <property type="term" value="F:peptidase activity"/>
    <property type="evidence" value="ECO:0007669"/>
    <property type="project" value="UniProtKB-KW"/>
</dbReference>
<dbReference type="PANTHER" id="PTHR43270">
    <property type="entry name" value="BETA-ALA-HIS DIPEPTIDASE"/>
    <property type="match status" value="1"/>
</dbReference>
<keyword evidence="3" id="KW-0378">Hydrolase</keyword>
<evidence type="ECO:0000313" key="5">
    <source>
        <dbReference type="Proteomes" id="UP000198959"/>
    </source>
</evidence>
<dbReference type="EMBL" id="FMHW01000002">
    <property type="protein sequence ID" value="SCL28215.1"/>
    <property type="molecule type" value="Genomic_DNA"/>
</dbReference>
<organism evidence="4 5">
    <name type="scientific">Micromonospora pallida</name>
    <dbReference type="NCBI Taxonomy" id="145854"/>
    <lineage>
        <taxon>Bacteria</taxon>
        <taxon>Bacillati</taxon>
        <taxon>Actinomycetota</taxon>
        <taxon>Actinomycetes</taxon>
        <taxon>Micromonosporales</taxon>
        <taxon>Micromonosporaceae</taxon>
        <taxon>Micromonospora</taxon>
    </lineage>
</organism>
<dbReference type="Gene3D" id="3.40.630.10">
    <property type="entry name" value="Zn peptidases"/>
    <property type="match status" value="1"/>
</dbReference>
<dbReference type="GO" id="GO:0006508">
    <property type="term" value="P:proteolysis"/>
    <property type="evidence" value="ECO:0007669"/>
    <property type="project" value="UniProtKB-KW"/>
</dbReference>
<evidence type="ECO:0000313" key="4">
    <source>
        <dbReference type="EMBL" id="SCL28215.1"/>
    </source>
</evidence>
<proteinExistence type="predicted"/>
<dbReference type="Gene3D" id="3.30.70.360">
    <property type="match status" value="1"/>
</dbReference>
<dbReference type="AlphaFoldDB" id="A0A1C6SFJ3"/>
<dbReference type="GO" id="GO:0046872">
    <property type="term" value="F:metal ion binding"/>
    <property type="evidence" value="ECO:0007669"/>
    <property type="project" value="UniProtKB-KW"/>
</dbReference>
<dbReference type="STRING" id="145854.GA0074692_2493"/>
<gene>
    <name evidence="4" type="ORF">GA0074692_2493</name>
</gene>
<reference evidence="5" key="1">
    <citation type="submission" date="2016-06" db="EMBL/GenBank/DDBJ databases">
        <authorList>
            <person name="Varghese N."/>
            <person name="Submissions Spin"/>
        </authorList>
    </citation>
    <scope>NUCLEOTIDE SEQUENCE [LARGE SCALE GENOMIC DNA]</scope>
    <source>
        <strain evidence="5">DSM 43817</strain>
    </source>
</reference>
<sequence>MLAMDPATREKVRAHVTGNLDATIEELKEYIRIPTVSVGDGTGMREAAEFLARRYRDFGCQEVEIVETETFPGVWAYYDAGSPITILNYNMYDVRAVGDLTAWDTDPFEPVVAPRGDIPAVLYGRGARVPKGPDTAWMAGLKALREAVGELPVNIAFLAEGDEILGSISYAGLLDRYRDRLADVAGLIYLRADQNDENVVSVRLGYKSFITFELTASGESWGRGPTAVGGAHSALRTIVDSPALRLTQAVGTLFTEDGRMAVDGWAEHLEPATPPAADLTVIEELLAHYAGRPMSQVIPGLAGTGVTAYVDGLADRALLERYMYGSALNIQGLRAGYTGPGTRTHTIPESAVARLDARLCTSASPSVFMDALRAHLDARGFADVEIDVLSAYPASRSSLDSPLMSAFLDAVREWGGKPVVWPVQAYGGPWSFLAHDWGTPLVFGTGIGHGGGVAQPNEYVVVDGGGRRNGLAEVAMFAADLVMGLADRMKERS</sequence>
<evidence type="ECO:0000256" key="2">
    <source>
        <dbReference type="ARBA" id="ARBA00022723"/>
    </source>
</evidence>
<dbReference type="InterPro" id="IPR051458">
    <property type="entry name" value="Cyt/Met_Dipeptidase"/>
</dbReference>
<dbReference type="Pfam" id="PF01546">
    <property type="entry name" value="Peptidase_M20"/>
    <property type="match status" value="1"/>
</dbReference>
<dbReference type="SUPFAM" id="SSF53187">
    <property type="entry name" value="Zn-dependent exopeptidases"/>
    <property type="match status" value="1"/>
</dbReference>
<keyword evidence="2" id="KW-0479">Metal-binding</keyword>
<evidence type="ECO:0000256" key="3">
    <source>
        <dbReference type="ARBA" id="ARBA00022801"/>
    </source>
</evidence>
<protein>
    <submittedName>
        <fullName evidence="4">Acetylornithine deacetylase/Succinyl-diaminopimelate desuccinylase</fullName>
    </submittedName>
</protein>
<evidence type="ECO:0000256" key="1">
    <source>
        <dbReference type="ARBA" id="ARBA00022670"/>
    </source>
</evidence>
<accession>A0A1C6SFJ3</accession>
<dbReference type="PANTHER" id="PTHR43270:SF4">
    <property type="entry name" value="CARNOSINE DIPEPTIDASE 2, ISOFORM A"/>
    <property type="match status" value="1"/>
</dbReference>
<keyword evidence="5" id="KW-1185">Reference proteome</keyword>
<keyword evidence="1" id="KW-0645">Protease</keyword>
<dbReference type="Proteomes" id="UP000198959">
    <property type="component" value="Unassembled WGS sequence"/>
</dbReference>
<name>A0A1C6SFJ3_9ACTN</name>